<feature type="transmembrane region" description="Helical" evidence="1">
    <location>
        <begin position="22"/>
        <end position="42"/>
    </location>
</feature>
<name>A0A1I5C3I6_9NEIS</name>
<feature type="domain" description="GAF" evidence="2">
    <location>
        <begin position="188"/>
        <end position="296"/>
    </location>
</feature>
<dbReference type="Pfam" id="PF16963">
    <property type="entry name" value="PelD_GGDEF"/>
    <property type="match status" value="1"/>
</dbReference>
<dbReference type="RefSeq" id="WP_091196597.1">
    <property type="nucleotide sequence ID" value="NZ_FOVE01000018.1"/>
</dbReference>
<feature type="transmembrane region" description="Helical" evidence="1">
    <location>
        <begin position="93"/>
        <end position="111"/>
    </location>
</feature>
<dbReference type="InterPro" id="IPR003018">
    <property type="entry name" value="GAF"/>
</dbReference>
<accession>A0A1I5C3I6</accession>
<keyword evidence="1" id="KW-0812">Transmembrane</keyword>
<protein>
    <submittedName>
        <fullName evidence="4">Uncharacterized protein</fullName>
    </submittedName>
</protein>
<keyword evidence="1" id="KW-1133">Transmembrane helix</keyword>
<evidence type="ECO:0000313" key="5">
    <source>
        <dbReference type="Proteomes" id="UP000242869"/>
    </source>
</evidence>
<dbReference type="SUPFAM" id="SSF55781">
    <property type="entry name" value="GAF domain-like"/>
    <property type="match status" value="1"/>
</dbReference>
<keyword evidence="1" id="KW-0472">Membrane</keyword>
<dbReference type="InterPro" id="IPR038367">
    <property type="entry name" value="PelD_GGDEF_sf"/>
</dbReference>
<dbReference type="Gene3D" id="3.30.450.40">
    <property type="match status" value="1"/>
</dbReference>
<evidence type="ECO:0000313" key="4">
    <source>
        <dbReference type="EMBL" id="SFN81583.1"/>
    </source>
</evidence>
<dbReference type="InterPro" id="IPR031583">
    <property type="entry name" value="PelD_GGDEF"/>
</dbReference>
<evidence type="ECO:0000259" key="3">
    <source>
        <dbReference type="Pfam" id="PF16963"/>
    </source>
</evidence>
<reference evidence="5" key="1">
    <citation type="submission" date="2016-10" db="EMBL/GenBank/DDBJ databases">
        <authorList>
            <person name="Varghese N."/>
            <person name="Submissions S."/>
        </authorList>
    </citation>
    <scope>NUCLEOTIDE SEQUENCE [LARGE SCALE GENOMIC DNA]</scope>
    <source>
        <strain evidence="5">DSM 6150</strain>
    </source>
</reference>
<dbReference type="EMBL" id="FOVE01000018">
    <property type="protein sequence ID" value="SFN81583.1"/>
    <property type="molecule type" value="Genomic_DNA"/>
</dbReference>
<keyword evidence="5" id="KW-1185">Reference proteome</keyword>
<evidence type="ECO:0000259" key="2">
    <source>
        <dbReference type="Pfam" id="PF13492"/>
    </source>
</evidence>
<gene>
    <name evidence="4" type="ORF">SAMN05660284_02323</name>
</gene>
<sequence length="441" mass="50176">MKPINKLWHRLVSAPDVDSRLFWQWSEALLIPALALGIAKLVQPANPFFLQEGFHWPWLAPLLVALRYGTLAGMASGGVLILGWPVLGGAEKFPYVYFLGGFILTMLAGEYGSQWRTRIRRVNELNFYLEERIAQLARHHHLLRLSHERLEQSLISKPITLRDALAQLSTLLKNNKEHAHLPVAQPFLTFLAQICQFEEAVIFECRDGKLLASPVAKVGKADGYSIEDPLIVYALKRRRLCHVRQDWGDNHESKLLLALPLTTSTGEVRGLLAVRQMPFFAFNDDSLQMLGALGIYYVERIVVRDVAEPILEIMPDCPPDFAYETFKLQRVQRETGITSVIVVLVFKPGNQQQEMFDLVRKQQRSQDMIWTIQQGRTRILATLMPLNSLAAVEGYLARIENLLNSRHELDFDGAGIKYFQVDLANPGGLLLLQDVLRRHRD</sequence>
<dbReference type="Pfam" id="PF13492">
    <property type="entry name" value="GAF_3"/>
    <property type="match status" value="1"/>
</dbReference>
<feature type="transmembrane region" description="Helical" evidence="1">
    <location>
        <begin position="62"/>
        <end position="87"/>
    </location>
</feature>
<evidence type="ECO:0000256" key="1">
    <source>
        <dbReference type="SAM" id="Phobius"/>
    </source>
</evidence>
<dbReference type="OrthoDB" id="5442761at2"/>
<proteinExistence type="predicted"/>
<dbReference type="InterPro" id="IPR029016">
    <property type="entry name" value="GAF-like_dom_sf"/>
</dbReference>
<organism evidence="4 5">
    <name type="scientific">Formivibrio citricus</name>
    <dbReference type="NCBI Taxonomy" id="83765"/>
    <lineage>
        <taxon>Bacteria</taxon>
        <taxon>Pseudomonadati</taxon>
        <taxon>Pseudomonadota</taxon>
        <taxon>Betaproteobacteria</taxon>
        <taxon>Neisseriales</taxon>
        <taxon>Chitinibacteraceae</taxon>
        <taxon>Formivibrio</taxon>
    </lineage>
</organism>
<dbReference type="STRING" id="83765.SAMN05660284_02323"/>
<dbReference type="Gene3D" id="3.30.70.2880">
    <property type="match status" value="1"/>
</dbReference>
<feature type="domain" description="PelD GGDEF" evidence="3">
    <location>
        <begin position="315"/>
        <end position="425"/>
    </location>
</feature>
<dbReference type="AlphaFoldDB" id="A0A1I5C3I6"/>
<dbReference type="Proteomes" id="UP000242869">
    <property type="component" value="Unassembled WGS sequence"/>
</dbReference>